<feature type="transmembrane region" description="Helical" evidence="1">
    <location>
        <begin position="113"/>
        <end position="134"/>
    </location>
</feature>
<keyword evidence="1" id="KW-0812">Transmembrane</keyword>
<dbReference type="AlphaFoldDB" id="A0A644YIQ0"/>
<accession>A0A644YIQ0</accession>
<comment type="caution">
    <text evidence="2">The sequence shown here is derived from an EMBL/GenBank/DDBJ whole genome shotgun (WGS) entry which is preliminary data.</text>
</comment>
<evidence type="ECO:0008006" key="3">
    <source>
        <dbReference type="Google" id="ProtNLM"/>
    </source>
</evidence>
<organism evidence="2">
    <name type="scientific">bioreactor metagenome</name>
    <dbReference type="NCBI Taxonomy" id="1076179"/>
    <lineage>
        <taxon>unclassified sequences</taxon>
        <taxon>metagenomes</taxon>
        <taxon>ecological metagenomes</taxon>
    </lineage>
</organism>
<proteinExistence type="predicted"/>
<evidence type="ECO:0000256" key="1">
    <source>
        <dbReference type="SAM" id="Phobius"/>
    </source>
</evidence>
<feature type="transmembrane region" description="Helical" evidence="1">
    <location>
        <begin position="21"/>
        <end position="47"/>
    </location>
</feature>
<name>A0A644YIQ0_9ZZZZ</name>
<feature type="transmembrane region" description="Helical" evidence="1">
    <location>
        <begin position="79"/>
        <end position="101"/>
    </location>
</feature>
<dbReference type="Pfam" id="PF06695">
    <property type="entry name" value="Sm_multidrug_ex"/>
    <property type="match status" value="1"/>
</dbReference>
<evidence type="ECO:0000313" key="2">
    <source>
        <dbReference type="EMBL" id="MPM28465.1"/>
    </source>
</evidence>
<dbReference type="InterPro" id="IPR009577">
    <property type="entry name" value="Sm_multidrug_ex"/>
</dbReference>
<keyword evidence="1" id="KW-1133">Transmembrane helix</keyword>
<keyword evidence="1" id="KW-0472">Membrane</keyword>
<reference evidence="2" key="1">
    <citation type="submission" date="2019-08" db="EMBL/GenBank/DDBJ databases">
        <authorList>
            <person name="Kucharzyk K."/>
            <person name="Murdoch R.W."/>
            <person name="Higgins S."/>
            <person name="Loffler F."/>
        </authorList>
    </citation>
    <scope>NUCLEOTIDE SEQUENCE</scope>
</reference>
<dbReference type="GO" id="GO:0009507">
    <property type="term" value="C:chloroplast"/>
    <property type="evidence" value="ECO:0007669"/>
    <property type="project" value="TreeGrafter"/>
</dbReference>
<sequence length="143" mass="15679">MLPVVELRGSLIYASAADVDYLPALAVSVLGNMIPVPFILLFFRFILKLFSEIKYIGPFLKKILFRAGKKAEKIGKYELLGLYLFVAIPLPGTGAWTGALVANILKLPIRKALVAILLGVCTSGLIMGALAYMLPDFFRTVFK</sequence>
<dbReference type="EMBL" id="VSSQ01005264">
    <property type="protein sequence ID" value="MPM28465.1"/>
    <property type="molecule type" value="Genomic_DNA"/>
</dbReference>
<protein>
    <recommendedName>
        <fullName evidence="3">Small multi-drug export protein</fullName>
    </recommendedName>
</protein>
<gene>
    <name evidence="2" type="ORF">SDC9_74991</name>
</gene>
<dbReference type="PANTHER" id="PTHR36007">
    <property type="entry name" value="TRANSPORT PROTEIN-RELATED"/>
    <property type="match status" value="1"/>
</dbReference>
<dbReference type="PANTHER" id="PTHR36007:SF2">
    <property type="entry name" value="TRANSPORT PROTEIN-RELATED"/>
    <property type="match status" value="1"/>
</dbReference>